<dbReference type="PANTHER" id="PTHR19375">
    <property type="entry name" value="HEAT SHOCK PROTEIN 70KDA"/>
    <property type="match status" value="1"/>
</dbReference>
<dbReference type="Gene3D" id="2.60.34.10">
    <property type="entry name" value="Substrate Binding Domain Of DNAk, Chain A, domain 1"/>
    <property type="match status" value="1"/>
</dbReference>
<evidence type="ECO:0000313" key="5">
    <source>
        <dbReference type="Proteomes" id="UP001215280"/>
    </source>
</evidence>
<dbReference type="SUPFAM" id="SSF100920">
    <property type="entry name" value="Heat shock protein 70kD (HSP70), peptide-binding domain"/>
    <property type="match status" value="1"/>
</dbReference>
<dbReference type="InterPro" id="IPR029047">
    <property type="entry name" value="HSP70_peptide-bd_sf"/>
</dbReference>
<dbReference type="Proteomes" id="UP001215280">
    <property type="component" value="Unassembled WGS sequence"/>
</dbReference>
<proteinExistence type="inferred from homology"/>
<dbReference type="EMBL" id="JARJLG010000096">
    <property type="protein sequence ID" value="KAJ7746879.1"/>
    <property type="molecule type" value="Genomic_DNA"/>
</dbReference>
<organism evidence="4 5">
    <name type="scientific">Mycena maculata</name>
    <dbReference type="NCBI Taxonomy" id="230809"/>
    <lineage>
        <taxon>Eukaryota</taxon>
        <taxon>Fungi</taxon>
        <taxon>Dikarya</taxon>
        <taxon>Basidiomycota</taxon>
        <taxon>Agaricomycotina</taxon>
        <taxon>Agaricomycetes</taxon>
        <taxon>Agaricomycetidae</taxon>
        <taxon>Agaricales</taxon>
        <taxon>Marasmiineae</taxon>
        <taxon>Mycenaceae</taxon>
        <taxon>Mycena</taxon>
    </lineage>
</organism>
<dbReference type="Pfam" id="PF00012">
    <property type="entry name" value="HSP70"/>
    <property type="match status" value="2"/>
</dbReference>
<keyword evidence="2" id="KW-0547">Nucleotide-binding</keyword>
<comment type="similarity">
    <text evidence="1">Belongs to the heat shock protein 70 family.</text>
</comment>
<comment type="caution">
    <text evidence="4">The sequence shown here is derived from an EMBL/GenBank/DDBJ whole genome shotgun (WGS) entry which is preliminary data.</text>
</comment>
<gene>
    <name evidence="4" type="ORF">DFH07DRAFT_1037539</name>
</gene>
<reference evidence="4" key="1">
    <citation type="submission" date="2023-03" db="EMBL/GenBank/DDBJ databases">
        <title>Massive genome expansion in bonnet fungi (Mycena s.s.) driven by repeated elements and novel gene families across ecological guilds.</title>
        <authorList>
            <consortium name="Lawrence Berkeley National Laboratory"/>
            <person name="Harder C.B."/>
            <person name="Miyauchi S."/>
            <person name="Viragh M."/>
            <person name="Kuo A."/>
            <person name="Thoen E."/>
            <person name="Andreopoulos B."/>
            <person name="Lu D."/>
            <person name="Skrede I."/>
            <person name="Drula E."/>
            <person name="Henrissat B."/>
            <person name="Morin E."/>
            <person name="Kohler A."/>
            <person name="Barry K."/>
            <person name="LaButti K."/>
            <person name="Morin E."/>
            <person name="Salamov A."/>
            <person name="Lipzen A."/>
            <person name="Mereny Z."/>
            <person name="Hegedus B."/>
            <person name="Baldrian P."/>
            <person name="Stursova M."/>
            <person name="Weitz H."/>
            <person name="Taylor A."/>
            <person name="Grigoriev I.V."/>
            <person name="Nagy L.G."/>
            <person name="Martin F."/>
            <person name="Kauserud H."/>
        </authorList>
    </citation>
    <scope>NUCLEOTIDE SEQUENCE</scope>
    <source>
        <strain evidence="4">CBHHK188m</strain>
    </source>
</reference>
<dbReference type="GO" id="GO:0140662">
    <property type="term" value="F:ATP-dependent protein folding chaperone"/>
    <property type="evidence" value="ECO:0007669"/>
    <property type="project" value="InterPro"/>
</dbReference>
<dbReference type="Gene3D" id="3.90.640.10">
    <property type="entry name" value="Actin, Chain A, domain 4"/>
    <property type="match status" value="1"/>
</dbReference>
<name>A0AAD7N5U6_9AGAR</name>
<dbReference type="SUPFAM" id="SSF53067">
    <property type="entry name" value="Actin-like ATPase domain"/>
    <property type="match status" value="1"/>
</dbReference>
<sequence length="179" mass="19565">MSFSVSSAASPWNSHWFPNLLALCRVRTACEHAKRTLSSAAQTSIEIDSLFAGIDFYTSLTHARFEEVCQDLFRSTLEPFETLRAFEGLAQEGLAATAVEAYEGEHVRTKDNNLCSKFELFGIPPVPRGVLQGEVTSDMDANGILNVGASDKTTGKSNHITNHKGRLSKEEIKCIVGKA</sequence>
<evidence type="ECO:0000256" key="2">
    <source>
        <dbReference type="ARBA" id="ARBA00022741"/>
    </source>
</evidence>
<dbReference type="InterPro" id="IPR013126">
    <property type="entry name" value="Hsp_70_fam"/>
</dbReference>
<accession>A0AAD7N5U6</accession>
<evidence type="ECO:0000256" key="3">
    <source>
        <dbReference type="ARBA" id="ARBA00022840"/>
    </source>
</evidence>
<protein>
    <submittedName>
        <fullName evidence="4">Heat shock protein 70kD, peptide-binding domain-containing protein</fullName>
    </submittedName>
</protein>
<keyword evidence="4" id="KW-0346">Stress response</keyword>
<keyword evidence="5" id="KW-1185">Reference proteome</keyword>
<keyword evidence="3" id="KW-0067">ATP-binding</keyword>
<evidence type="ECO:0000313" key="4">
    <source>
        <dbReference type="EMBL" id="KAJ7746879.1"/>
    </source>
</evidence>
<dbReference type="FunFam" id="3.90.640.10:FF:000134">
    <property type="entry name" value="Heat shock cognate 71 kDa protein"/>
    <property type="match status" value="1"/>
</dbReference>
<dbReference type="GO" id="GO:0005524">
    <property type="term" value="F:ATP binding"/>
    <property type="evidence" value="ECO:0007669"/>
    <property type="project" value="UniProtKB-KW"/>
</dbReference>
<dbReference type="InterPro" id="IPR043129">
    <property type="entry name" value="ATPase_NBD"/>
</dbReference>
<dbReference type="AlphaFoldDB" id="A0AAD7N5U6"/>
<evidence type="ECO:0000256" key="1">
    <source>
        <dbReference type="ARBA" id="ARBA00007381"/>
    </source>
</evidence>